<dbReference type="OrthoDB" id="277235at2759"/>
<comment type="similarity">
    <text evidence="1 6">Belongs to the EF-Ts family.</text>
</comment>
<keyword evidence="5 6" id="KW-0496">Mitochondrion</keyword>
<evidence type="ECO:0000313" key="8">
    <source>
        <dbReference type="EMBL" id="KIP11146.1"/>
    </source>
</evidence>
<dbReference type="GO" id="GO:0005739">
    <property type="term" value="C:mitochondrion"/>
    <property type="evidence" value="ECO:0007669"/>
    <property type="project" value="UniProtKB-SubCell"/>
</dbReference>
<comment type="subcellular location">
    <subcellularLocation>
        <location evidence="6">Mitochondrion</location>
    </subcellularLocation>
</comment>
<dbReference type="InterPro" id="IPR009060">
    <property type="entry name" value="UBA-like_sf"/>
</dbReference>
<dbReference type="EMBL" id="KN840448">
    <property type="protein sequence ID" value="KIP11146.1"/>
    <property type="molecule type" value="Genomic_DNA"/>
</dbReference>
<dbReference type="InterPro" id="IPR014039">
    <property type="entry name" value="Transl_elong_EFTs/EF1B_dimer"/>
</dbReference>
<dbReference type="GO" id="GO:0070125">
    <property type="term" value="P:mitochondrial translational elongation"/>
    <property type="evidence" value="ECO:0007669"/>
    <property type="project" value="TreeGrafter"/>
</dbReference>
<dbReference type="GO" id="GO:0003746">
    <property type="term" value="F:translation elongation factor activity"/>
    <property type="evidence" value="ECO:0007669"/>
    <property type="project" value="UniProtKB-UniRule"/>
</dbReference>
<keyword evidence="4" id="KW-0809">Transit peptide</keyword>
<dbReference type="HAMAP" id="MF_00050">
    <property type="entry name" value="EF_Ts"/>
    <property type="match status" value="1"/>
</dbReference>
<dbReference type="InterPro" id="IPR036402">
    <property type="entry name" value="EF-Ts_dimer_sf"/>
</dbReference>
<name>A0A0C3S598_PHLG1</name>
<evidence type="ECO:0000313" key="9">
    <source>
        <dbReference type="Proteomes" id="UP000053257"/>
    </source>
</evidence>
<keyword evidence="9" id="KW-1185">Reference proteome</keyword>
<dbReference type="PANTHER" id="PTHR11741">
    <property type="entry name" value="ELONGATION FACTOR TS"/>
    <property type="match status" value="1"/>
</dbReference>
<dbReference type="PANTHER" id="PTHR11741:SF0">
    <property type="entry name" value="ELONGATION FACTOR TS, MITOCHONDRIAL"/>
    <property type="match status" value="1"/>
</dbReference>
<evidence type="ECO:0000256" key="5">
    <source>
        <dbReference type="ARBA" id="ARBA00023128"/>
    </source>
</evidence>
<organism evidence="8 9">
    <name type="scientific">Phlebiopsis gigantea (strain 11061_1 CR5-6)</name>
    <name type="common">White-rot fungus</name>
    <name type="synonym">Peniophora gigantea</name>
    <dbReference type="NCBI Taxonomy" id="745531"/>
    <lineage>
        <taxon>Eukaryota</taxon>
        <taxon>Fungi</taxon>
        <taxon>Dikarya</taxon>
        <taxon>Basidiomycota</taxon>
        <taxon>Agaricomycotina</taxon>
        <taxon>Agaricomycetes</taxon>
        <taxon>Polyporales</taxon>
        <taxon>Phanerochaetaceae</taxon>
        <taxon>Phlebiopsis</taxon>
    </lineage>
</organism>
<dbReference type="Pfam" id="PF00889">
    <property type="entry name" value="EF_TS"/>
    <property type="match status" value="1"/>
</dbReference>
<dbReference type="HOGENOM" id="CLU_047155_4_1_1"/>
<keyword evidence="3 6" id="KW-0648">Protein biosynthesis</keyword>
<evidence type="ECO:0000256" key="1">
    <source>
        <dbReference type="ARBA" id="ARBA00005532"/>
    </source>
</evidence>
<dbReference type="Gene3D" id="1.10.8.10">
    <property type="entry name" value="DNA helicase RuvA subunit, C-terminal domain"/>
    <property type="match status" value="1"/>
</dbReference>
<protein>
    <recommendedName>
        <fullName evidence="6">Elongation factor Ts, mitochondrial</fullName>
        <shortName evidence="6">EF-Ts</shortName>
        <shortName evidence="6">EF-TsMt</shortName>
    </recommendedName>
</protein>
<feature type="domain" description="Translation elongation factor EFTs/EF1B dimerisation" evidence="7">
    <location>
        <begin position="104"/>
        <end position="245"/>
    </location>
</feature>
<evidence type="ECO:0000256" key="3">
    <source>
        <dbReference type="ARBA" id="ARBA00022917"/>
    </source>
</evidence>
<comment type="function">
    <text evidence="6">Associates with the EF-Tu.GDP complex and induces the exchange of GDP to GTP. It remains bound to the aminoacyl-tRNA.EF-Tu.GTP complex up to the GTP hydrolysis stage on the ribosome.</text>
</comment>
<evidence type="ECO:0000256" key="2">
    <source>
        <dbReference type="ARBA" id="ARBA00022768"/>
    </source>
</evidence>
<dbReference type="Proteomes" id="UP000053257">
    <property type="component" value="Unassembled WGS sequence"/>
</dbReference>
<evidence type="ECO:0000256" key="4">
    <source>
        <dbReference type="ARBA" id="ARBA00022946"/>
    </source>
</evidence>
<gene>
    <name evidence="6" type="primary">TSF1</name>
    <name evidence="8" type="ORF">PHLGIDRAFT_83938</name>
</gene>
<dbReference type="STRING" id="745531.A0A0C3S598"/>
<dbReference type="SUPFAM" id="SSF54713">
    <property type="entry name" value="Elongation factor Ts (EF-Ts), dimerisation domain"/>
    <property type="match status" value="2"/>
</dbReference>
<keyword evidence="2 6" id="KW-0251">Elongation factor</keyword>
<dbReference type="InterPro" id="IPR001816">
    <property type="entry name" value="Transl_elong_EFTs/EF1B"/>
</dbReference>
<dbReference type="AlphaFoldDB" id="A0A0C3S598"/>
<reference evidence="8 9" key="1">
    <citation type="journal article" date="2014" name="PLoS Genet.">
        <title>Analysis of the Phlebiopsis gigantea genome, transcriptome and secretome provides insight into its pioneer colonization strategies of wood.</title>
        <authorList>
            <person name="Hori C."/>
            <person name="Ishida T."/>
            <person name="Igarashi K."/>
            <person name="Samejima M."/>
            <person name="Suzuki H."/>
            <person name="Master E."/>
            <person name="Ferreira P."/>
            <person name="Ruiz-Duenas F.J."/>
            <person name="Held B."/>
            <person name="Canessa P."/>
            <person name="Larrondo L.F."/>
            <person name="Schmoll M."/>
            <person name="Druzhinina I.S."/>
            <person name="Kubicek C.P."/>
            <person name="Gaskell J.A."/>
            <person name="Kersten P."/>
            <person name="St John F."/>
            <person name="Glasner J."/>
            <person name="Sabat G."/>
            <person name="Splinter BonDurant S."/>
            <person name="Syed K."/>
            <person name="Yadav J."/>
            <person name="Mgbeahuruike A.C."/>
            <person name="Kovalchuk A."/>
            <person name="Asiegbu F.O."/>
            <person name="Lackner G."/>
            <person name="Hoffmeister D."/>
            <person name="Rencoret J."/>
            <person name="Gutierrez A."/>
            <person name="Sun H."/>
            <person name="Lindquist E."/>
            <person name="Barry K."/>
            <person name="Riley R."/>
            <person name="Grigoriev I.V."/>
            <person name="Henrissat B."/>
            <person name="Kues U."/>
            <person name="Berka R.M."/>
            <person name="Martinez A.T."/>
            <person name="Covert S.F."/>
            <person name="Blanchette R.A."/>
            <person name="Cullen D."/>
        </authorList>
    </citation>
    <scope>NUCLEOTIDE SEQUENCE [LARGE SCALE GENOMIC DNA]</scope>
    <source>
        <strain evidence="8 9">11061_1 CR5-6</strain>
    </source>
</reference>
<dbReference type="SUPFAM" id="SSF46934">
    <property type="entry name" value="UBA-like"/>
    <property type="match status" value="1"/>
</dbReference>
<dbReference type="CDD" id="cd14275">
    <property type="entry name" value="UBA_EF-Ts"/>
    <property type="match status" value="1"/>
</dbReference>
<evidence type="ECO:0000256" key="6">
    <source>
        <dbReference type="HAMAP-Rule" id="MF_03135"/>
    </source>
</evidence>
<dbReference type="Gene3D" id="3.30.479.20">
    <property type="entry name" value="Elongation factor Ts, dimerisation domain"/>
    <property type="match status" value="2"/>
</dbReference>
<proteinExistence type="inferred from homology"/>
<sequence length="335" mass="36163">MLSSRTAALSCLRLYSTTAPPPKPSVKLIAEIRKVTEVSITKAREALTATNNDVQAALKWLEDDLIASGAKKAEKLADRTTKQGLVGYSLLSKGLGQGKNGTRAAMVELNCETDFVGRNARFDSLVADIAYTAAFLTEPEGPGEFFRPIAVDRLQDAPLLSHTREQPESQTTVGSAIHDSIARFGEKISLGRAVALVQDPLAPGLGLRVTSYAHGSVSDPNHGQVASLALLAFKSPKVGELIAQKVFQDDLAKLERALARQIVGFPTTTLSPAEGTEDEYALLEQQFMMYPESNGEKVKQVLDRWAVERGLVQEDGQSGLRVVDFVKWAVGESQA</sequence>
<accession>A0A0C3S598</accession>
<evidence type="ECO:0000259" key="7">
    <source>
        <dbReference type="Pfam" id="PF00889"/>
    </source>
</evidence>